<dbReference type="InterPro" id="IPR041664">
    <property type="entry name" value="AAA_16"/>
</dbReference>
<dbReference type="SUPFAM" id="SSF48452">
    <property type="entry name" value="TPR-like"/>
    <property type="match status" value="1"/>
</dbReference>
<dbReference type="CDD" id="cd06170">
    <property type="entry name" value="LuxR_C_like"/>
    <property type="match status" value="1"/>
</dbReference>
<evidence type="ECO:0000313" key="6">
    <source>
        <dbReference type="Proteomes" id="UP000295578"/>
    </source>
</evidence>
<dbReference type="PANTHER" id="PTHR16305:SF35">
    <property type="entry name" value="TRANSCRIPTIONAL ACTIVATOR DOMAIN"/>
    <property type="match status" value="1"/>
</dbReference>
<evidence type="ECO:0000256" key="2">
    <source>
        <dbReference type="ARBA" id="ARBA00022840"/>
    </source>
</evidence>
<dbReference type="OrthoDB" id="5476461at2"/>
<comment type="caution">
    <text evidence="5">The sequence shown here is derived from an EMBL/GenBank/DDBJ whole genome shotgun (WGS) entry which is preliminary data.</text>
</comment>
<evidence type="ECO:0000256" key="1">
    <source>
        <dbReference type="ARBA" id="ARBA00022741"/>
    </source>
</evidence>
<dbReference type="SMART" id="SM00421">
    <property type="entry name" value="HTH_LUXR"/>
    <property type="match status" value="1"/>
</dbReference>
<dbReference type="Pfam" id="PF13191">
    <property type="entry name" value="AAA_16"/>
    <property type="match status" value="1"/>
</dbReference>
<dbReference type="GO" id="GO:0003677">
    <property type="term" value="F:DNA binding"/>
    <property type="evidence" value="ECO:0007669"/>
    <property type="project" value="InterPro"/>
</dbReference>
<keyword evidence="2" id="KW-0067">ATP-binding</keyword>
<dbReference type="SUPFAM" id="SSF52540">
    <property type="entry name" value="P-loop containing nucleoside triphosphate hydrolases"/>
    <property type="match status" value="1"/>
</dbReference>
<dbReference type="PANTHER" id="PTHR16305">
    <property type="entry name" value="TESTICULAR SOLUBLE ADENYLYL CYCLASE"/>
    <property type="match status" value="1"/>
</dbReference>
<dbReference type="InterPro" id="IPR027417">
    <property type="entry name" value="P-loop_NTPase"/>
</dbReference>
<keyword evidence="6" id="KW-1185">Reference proteome</keyword>
<proteinExistence type="predicted"/>
<dbReference type="AlphaFoldDB" id="A0A4R5AU41"/>
<name>A0A4R5AU41_9ACTN</name>
<dbReference type="GO" id="GO:0004016">
    <property type="term" value="F:adenylate cyclase activity"/>
    <property type="evidence" value="ECO:0007669"/>
    <property type="project" value="TreeGrafter"/>
</dbReference>
<gene>
    <name evidence="5" type="ORF">E1293_26080</name>
</gene>
<evidence type="ECO:0000259" key="4">
    <source>
        <dbReference type="PROSITE" id="PS50043"/>
    </source>
</evidence>
<dbReference type="PRINTS" id="PR00038">
    <property type="entry name" value="HTHLUXR"/>
</dbReference>
<dbReference type="InterPro" id="IPR011990">
    <property type="entry name" value="TPR-like_helical_dom_sf"/>
</dbReference>
<dbReference type="GO" id="GO:0006355">
    <property type="term" value="P:regulation of DNA-templated transcription"/>
    <property type="evidence" value="ECO:0007669"/>
    <property type="project" value="InterPro"/>
</dbReference>
<protein>
    <recommendedName>
        <fullName evidence="4">HTH luxR-type domain-containing protein</fullName>
    </recommendedName>
</protein>
<feature type="domain" description="HTH luxR-type" evidence="4">
    <location>
        <begin position="920"/>
        <end position="985"/>
    </location>
</feature>
<organism evidence="5 6">
    <name type="scientific">Actinomadura darangshiensis</name>
    <dbReference type="NCBI Taxonomy" id="705336"/>
    <lineage>
        <taxon>Bacteria</taxon>
        <taxon>Bacillati</taxon>
        <taxon>Actinomycetota</taxon>
        <taxon>Actinomycetes</taxon>
        <taxon>Streptosporangiales</taxon>
        <taxon>Thermomonosporaceae</taxon>
        <taxon>Actinomadura</taxon>
    </lineage>
</organism>
<dbReference type="InterPro" id="IPR036388">
    <property type="entry name" value="WH-like_DNA-bd_sf"/>
</dbReference>
<dbReference type="SUPFAM" id="SSF46894">
    <property type="entry name" value="C-terminal effector domain of the bipartite response regulators"/>
    <property type="match status" value="1"/>
</dbReference>
<keyword evidence="1" id="KW-0547">Nucleotide-binding</keyword>
<dbReference type="GO" id="GO:0005737">
    <property type="term" value="C:cytoplasm"/>
    <property type="evidence" value="ECO:0007669"/>
    <property type="project" value="TreeGrafter"/>
</dbReference>
<dbReference type="InterPro" id="IPR000792">
    <property type="entry name" value="Tscrpt_reg_LuxR_C"/>
</dbReference>
<sequence>METPRDRATRRRAWESPAGTESVLRSRARAVEGHCAVSDLRSSMDSPAGRRCDVVENTRLPIATQVALRIGILVRVGTVSPVFAGRAAELEALREAHARARAGEAAAVLVGGEAGGGKTRLLTEFTRDLRTLTGGCLDLGAASLPYAPFSAILRRLGRDAVASLMPAAALPELARLMPGLTAAAPPPDDGTGRLRLFEHVLTLAERLGAAEPVTLVVEDAHWADRSTRDLLSFLLRNPPRAGVLAVVTFRPEEPDTRPWFAGLARLPHVVRLDLPPLTPAEVADQVRGILGTADPALVRDVHARGGGNPLFVEALLAHPGETVPGSLRDLVLDRVHRLPESTRAALRTASAAGDRAGHALLAAVTGLPDAELSEALRPAVGHGLLVADGDGYAFRHALIRDAVHEDLLPGERAAVHRRYAETIGRSPELSDAPSSALAVHWQGCGDHARALVAAWRAAGEREAATAYAEQLGLLENVLGLWDRVPDAANLAGCTRHDVLLAAAQAADASGDPERGTPLVQRLLDETDRARDPAAAAWILSYRAVMRGYQGREDELDDLREAERLAAGPAPVRAGILARLSARLLVYGEAEEGERLGREGLELADALGLGPVRPGLEFTVAAAAARDGDGDLGPLEGLRRRDLDAWIHVRVLNTLAHCRLNGGDAAEALALADEGLAVAERSGLAHSSGLAPAVNRVEALFRLGRWDEAAGDLRRRLDHHHGPGVRVQLMIWRIALLAARGDGPRPEPEALAVPLDAGFPQTALPLAQMIAEWRLAEDDRPAARAALDAVLRHPRLTVQPCHLWPLLETAARAGGPRLPEIAGLAARLPAVTPVAVAHKAAVTALTGGPAGWGEVIGTWEDLGLPYPLACALFDGACADLAAGDRAAAAARFDRAAGVAARLGAAPLARRISERARRAGLAGPAGGPLTARESEVMRLLARGRSNREIAEELVISPKTASVHVSNILAKFGVSSRGEAVASARDRGLVER</sequence>
<dbReference type="Gene3D" id="1.10.10.10">
    <property type="entry name" value="Winged helix-like DNA-binding domain superfamily/Winged helix DNA-binding domain"/>
    <property type="match status" value="1"/>
</dbReference>
<dbReference type="Pfam" id="PF00196">
    <property type="entry name" value="GerE"/>
    <property type="match status" value="1"/>
</dbReference>
<accession>A0A4R5AU41</accession>
<evidence type="ECO:0000256" key="3">
    <source>
        <dbReference type="SAM" id="MobiDB-lite"/>
    </source>
</evidence>
<dbReference type="InterPro" id="IPR016032">
    <property type="entry name" value="Sig_transdc_resp-reg_C-effctor"/>
</dbReference>
<dbReference type="PROSITE" id="PS50043">
    <property type="entry name" value="HTH_LUXR_2"/>
    <property type="match status" value="1"/>
</dbReference>
<evidence type="ECO:0000313" key="5">
    <source>
        <dbReference type="EMBL" id="TDD76838.1"/>
    </source>
</evidence>
<reference evidence="5 6" key="1">
    <citation type="submission" date="2019-03" db="EMBL/GenBank/DDBJ databases">
        <title>Draft genome sequences of novel Actinobacteria.</title>
        <authorList>
            <person name="Sahin N."/>
            <person name="Ay H."/>
            <person name="Saygin H."/>
        </authorList>
    </citation>
    <scope>NUCLEOTIDE SEQUENCE [LARGE SCALE GENOMIC DNA]</scope>
    <source>
        <strain evidence="5 6">DSM 45941</strain>
    </source>
</reference>
<dbReference type="EMBL" id="SMKY01000136">
    <property type="protein sequence ID" value="TDD76838.1"/>
    <property type="molecule type" value="Genomic_DNA"/>
</dbReference>
<dbReference type="GO" id="GO:0005524">
    <property type="term" value="F:ATP binding"/>
    <property type="evidence" value="ECO:0007669"/>
    <property type="project" value="UniProtKB-KW"/>
</dbReference>
<feature type="region of interest" description="Disordered" evidence="3">
    <location>
        <begin position="1"/>
        <end position="22"/>
    </location>
</feature>
<dbReference type="Proteomes" id="UP000295578">
    <property type="component" value="Unassembled WGS sequence"/>
</dbReference>